<dbReference type="Pfam" id="PF19574">
    <property type="entry name" value="LolA_3"/>
    <property type="match status" value="1"/>
</dbReference>
<dbReference type="Proteomes" id="UP000067399">
    <property type="component" value="Chromosome"/>
</dbReference>
<dbReference type="InterPro" id="IPR004564">
    <property type="entry name" value="OM_lipoprot_carrier_LolA-like"/>
</dbReference>
<reference evidence="1 2" key="1">
    <citation type="journal article" date="2000" name="Mar. Ecol. Prog. Ser.">
        <title>Phylogenetic characterization of endosymbionts in three hydrothermal vent mussels: influence on host distributions.</title>
        <authorList>
            <person name="Fujiwara Y."/>
            <person name="Takai K."/>
            <person name="Uematsu K."/>
            <person name="Tsuchida S."/>
            <person name="Hunt J.C."/>
            <person name="Hashimoto J."/>
        </authorList>
    </citation>
    <scope>NUCLEOTIDE SEQUENCE [LARGE SCALE GENOMIC DNA]</scope>
    <source>
        <strain evidence="1 2">Myojin Knoll</strain>
    </source>
</reference>
<dbReference type="AlphaFoldDB" id="A0A0P0UTP1"/>
<dbReference type="KEGG" id="ebh:BSEPE_1342"/>
<protein>
    <submittedName>
        <fullName evidence="1">Uncharacterized protein</fullName>
    </submittedName>
</protein>
<keyword evidence="2" id="KW-1185">Reference proteome</keyword>
<reference evidence="1 2" key="2">
    <citation type="journal article" date="2016" name="ISME J.">
        <title>Heterogeneous composition of key metabolic gene clusters in a vent mussel symbiont population.</title>
        <authorList>
            <person name="Ikuta T."/>
            <person name="Takaki Y."/>
            <person name="Nagai Y."/>
            <person name="Shimamura S."/>
            <person name="Tsuda M."/>
            <person name="Kawagucci S."/>
            <person name="Aoki Y."/>
            <person name="Inoue K."/>
            <person name="Teruya M."/>
            <person name="Satou K."/>
            <person name="Teruya K."/>
            <person name="Shimoji M."/>
            <person name="Tamotsu H."/>
            <person name="Hirano T."/>
            <person name="Maruyama T."/>
            <person name="Yoshida T."/>
        </authorList>
    </citation>
    <scope>NUCLEOTIDE SEQUENCE [LARGE SCALE GENOMIC DNA]</scope>
    <source>
        <strain evidence="1 2">Myojin Knoll</strain>
    </source>
</reference>
<evidence type="ECO:0000313" key="1">
    <source>
        <dbReference type="EMBL" id="BAS68325.1"/>
    </source>
</evidence>
<gene>
    <name evidence="1" type="ORF">BSEPE_1342</name>
</gene>
<dbReference type="EMBL" id="AP013042">
    <property type="protein sequence ID" value="BAS68325.1"/>
    <property type="molecule type" value="Genomic_DNA"/>
</dbReference>
<evidence type="ECO:0000313" key="2">
    <source>
        <dbReference type="Proteomes" id="UP000067399"/>
    </source>
</evidence>
<dbReference type="OrthoDB" id="5700849at2"/>
<dbReference type="RefSeq" id="WP_066045417.1">
    <property type="nucleotide sequence ID" value="NZ_AP013042.1"/>
</dbReference>
<dbReference type="STRING" id="1303921.BSEPE_1342"/>
<name>A0A0P0UTP1_9GAMM</name>
<accession>A0A0P0UTP1</accession>
<organism evidence="1 2">
    <name type="scientific">endosymbiont of Bathymodiolus septemdierum str. Myojin knoll</name>
    <dbReference type="NCBI Taxonomy" id="1303921"/>
    <lineage>
        <taxon>Bacteria</taxon>
        <taxon>Pseudomonadati</taxon>
        <taxon>Pseudomonadota</taxon>
        <taxon>Gammaproteobacteria</taxon>
        <taxon>sulfur-oxidizing symbionts</taxon>
    </lineage>
</organism>
<proteinExistence type="predicted"/>
<sequence length="187" mass="20834">MISLRFLLIFSVLMTSIAYAKIEVNTIFDNIVQNSSKSRNFIEVHSETFFTNEIISTGIVSLSSDGVMSKYIHTPKKSESHITEETLLLINNEGKEKSVIIANYPVLASSVNVIKWLLLGDVEKIASNYAIEYLAKTDKWEIELVPKDEEVLAEIPSILIKGHLGIIDTIKLIKSNGADVTTTFSDL</sequence>
<dbReference type="Gene3D" id="2.50.20.10">
    <property type="entry name" value="Lipoprotein localisation LolA/LolB/LppX"/>
    <property type="match status" value="1"/>
</dbReference>